<proteinExistence type="predicted"/>
<evidence type="ECO:0000313" key="1">
    <source>
        <dbReference type="EMBL" id="VVP58069.1"/>
    </source>
</evidence>
<reference evidence="1 2" key="1">
    <citation type="submission" date="2019-09" db="EMBL/GenBank/DDBJ databases">
        <authorList>
            <person name="Chandra G."/>
            <person name="Truman W A."/>
        </authorList>
    </citation>
    <scope>NUCLEOTIDE SEQUENCE [LARGE SCALE GENOMIC DNA]</scope>
    <source>
        <strain evidence="1">PS880</strain>
    </source>
</reference>
<dbReference type="OrthoDB" id="7329412at2"/>
<accession>A0A5E7Q8Q2</accession>
<dbReference type="EMBL" id="CABVIH010000042">
    <property type="protein sequence ID" value="VVP58069.1"/>
    <property type="molecule type" value="Genomic_DNA"/>
</dbReference>
<dbReference type="Proteomes" id="UP000375525">
    <property type="component" value="Unassembled WGS sequence"/>
</dbReference>
<dbReference type="AlphaFoldDB" id="A0A5E7Q8Q2"/>
<protein>
    <submittedName>
        <fullName evidence="1">Uncharacterized protein</fullName>
    </submittedName>
</protein>
<name>A0A5E7Q8Q2_PSEFL</name>
<evidence type="ECO:0000313" key="2">
    <source>
        <dbReference type="Proteomes" id="UP000375525"/>
    </source>
</evidence>
<sequence length="131" mass="13852">MTWGYYDDDSSRIDVHQQRYAASGAKVGIETQVNSTPIGNQSDADVTALADGGWVIMWETSGNVGMDIYQQRYAVSGVKVGGETLFNISTDGYSDTAPVTSLADGGWVIAWSGGSGLYQQRYDAAGNPVGG</sequence>
<organism evidence="1 2">
    <name type="scientific">Pseudomonas fluorescens</name>
    <dbReference type="NCBI Taxonomy" id="294"/>
    <lineage>
        <taxon>Bacteria</taxon>
        <taxon>Pseudomonadati</taxon>
        <taxon>Pseudomonadota</taxon>
        <taxon>Gammaproteobacteria</taxon>
        <taxon>Pseudomonadales</taxon>
        <taxon>Pseudomonadaceae</taxon>
        <taxon>Pseudomonas</taxon>
    </lineage>
</organism>
<dbReference type="RefSeq" id="WP_150782533.1">
    <property type="nucleotide sequence ID" value="NZ_CABVIH010000042.1"/>
</dbReference>
<gene>
    <name evidence="1" type="ORF">PS880_05877</name>
</gene>